<dbReference type="InterPro" id="IPR013099">
    <property type="entry name" value="K_chnl_dom"/>
</dbReference>
<comment type="similarity">
    <text evidence="8">Belongs to the two pore domain potassium channel (TC 1.A.1.8) family.</text>
</comment>
<evidence type="ECO:0000256" key="1">
    <source>
        <dbReference type="ARBA" id="ARBA00004141"/>
    </source>
</evidence>
<feature type="compositionally biased region" description="Acidic residues" evidence="9">
    <location>
        <begin position="338"/>
        <end position="352"/>
    </location>
</feature>
<keyword evidence="13" id="KW-1185">Reference proteome</keyword>
<dbReference type="Gene3D" id="1.10.287.70">
    <property type="match status" value="1"/>
</dbReference>
<feature type="transmembrane region" description="Helical" evidence="10">
    <location>
        <begin position="420"/>
        <end position="441"/>
    </location>
</feature>
<evidence type="ECO:0000256" key="9">
    <source>
        <dbReference type="SAM" id="MobiDB-lite"/>
    </source>
</evidence>
<feature type="domain" description="Potassium channel" evidence="11">
    <location>
        <begin position="366"/>
        <end position="445"/>
    </location>
</feature>
<evidence type="ECO:0000256" key="5">
    <source>
        <dbReference type="ARBA" id="ARBA00023065"/>
    </source>
</evidence>
<dbReference type="InterPro" id="IPR003280">
    <property type="entry name" value="2pore_dom_K_chnl"/>
</dbReference>
<evidence type="ECO:0000256" key="6">
    <source>
        <dbReference type="ARBA" id="ARBA00023136"/>
    </source>
</evidence>
<feature type="transmembrane region" description="Helical" evidence="10">
    <location>
        <begin position="38"/>
        <end position="63"/>
    </location>
</feature>
<feature type="domain" description="Potassium channel" evidence="11">
    <location>
        <begin position="144"/>
        <end position="198"/>
    </location>
</feature>
<accession>A0ABD3VZL1</accession>
<name>A0ABD3VZL1_SINWO</name>
<feature type="transmembrane region" description="Helical" evidence="10">
    <location>
        <begin position="391"/>
        <end position="408"/>
    </location>
</feature>
<reference evidence="12 13" key="1">
    <citation type="submission" date="2024-11" db="EMBL/GenBank/DDBJ databases">
        <title>Chromosome-level genome assembly of the freshwater bivalve Anodonta woodiana.</title>
        <authorList>
            <person name="Chen X."/>
        </authorList>
    </citation>
    <scope>NUCLEOTIDE SEQUENCE [LARGE SCALE GENOMIC DNA]</scope>
    <source>
        <strain evidence="12">MN2024</strain>
        <tissue evidence="12">Gills</tissue>
    </source>
</reference>
<evidence type="ECO:0000259" key="11">
    <source>
        <dbReference type="Pfam" id="PF07885"/>
    </source>
</evidence>
<evidence type="ECO:0000313" key="12">
    <source>
        <dbReference type="EMBL" id="KAL3866048.1"/>
    </source>
</evidence>
<evidence type="ECO:0000256" key="8">
    <source>
        <dbReference type="RuleBase" id="RU003857"/>
    </source>
</evidence>
<comment type="caution">
    <text evidence="12">The sequence shown here is derived from an EMBL/GenBank/DDBJ whole genome shotgun (WGS) entry which is preliminary data.</text>
</comment>
<dbReference type="PANTHER" id="PTHR11003">
    <property type="entry name" value="POTASSIUM CHANNEL, SUBFAMILY K"/>
    <property type="match status" value="1"/>
</dbReference>
<keyword evidence="3 8" id="KW-0812">Transmembrane</keyword>
<dbReference type="Proteomes" id="UP001634394">
    <property type="component" value="Unassembled WGS sequence"/>
</dbReference>
<organism evidence="12 13">
    <name type="scientific">Sinanodonta woodiana</name>
    <name type="common">Chinese pond mussel</name>
    <name type="synonym">Anodonta woodiana</name>
    <dbReference type="NCBI Taxonomy" id="1069815"/>
    <lineage>
        <taxon>Eukaryota</taxon>
        <taxon>Metazoa</taxon>
        <taxon>Spiralia</taxon>
        <taxon>Lophotrochozoa</taxon>
        <taxon>Mollusca</taxon>
        <taxon>Bivalvia</taxon>
        <taxon>Autobranchia</taxon>
        <taxon>Heteroconchia</taxon>
        <taxon>Palaeoheterodonta</taxon>
        <taxon>Unionida</taxon>
        <taxon>Unionoidea</taxon>
        <taxon>Unionidae</taxon>
        <taxon>Unioninae</taxon>
        <taxon>Sinanodonta</taxon>
    </lineage>
</organism>
<keyword evidence="4 10" id="KW-1133">Transmembrane helix</keyword>
<dbReference type="AlphaFoldDB" id="A0ABD3VZL1"/>
<dbReference type="GO" id="GO:0016020">
    <property type="term" value="C:membrane"/>
    <property type="evidence" value="ECO:0007669"/>
    <property type="project" value="UniProtKB-SubCell"/>
</dbReference>
<keyword evidence="7 8" id="KW-0407">Ion channel</keyword>
<evidence type="ECO:0000256" key="2">
    <source>
        <dbReference type="ARBA" id="ARBA00022448"/>
    </source>
</evidence>
<gene>
    <name evidence="12" type="ORF">ACJMK2_043389</name>
</gene>
<proteinExistence type="inferred from homology"/>
<comment type="subcellular location">
    <subcellularLocation>
        <location evidence="1">Membrane</location>
        <topology evidence="1">Multi-pass membrane protein</topology>
    </subcellularLocation>
</comment>
<dbReference type="Pfam" id="PF07885">
    <property type="entry name" value="Ion_trans_2"/>
    <property type="match status" value="2"/>
</dbReference>
<feature type="compositionally biased region" description="Polar residues" evidence="9">
    <location>
        <begin position="281"/>
        <end position="295"/>
    </location>
</feature>
<protein>
    <recommendedName>
        <fullName evidence="11">Potassium channel domain-containing protein</fullName>
    </recommendedName>
</protein>
<feature type="region of interest" description="Disordered" evidence="9">
    <location>
        <begin position="281"/>
        <end position="303"/>
    </location>
</feature>
<feature type="transmembrane region" description="Helical" evidence="10">
    <location>
        <begin position="358"/>
        <end position="379"/>
    </location>
</feature>
<evidence type="ECO:0000313" key="13">
    <source>
        <dbReference type="Proteomes" id="UP001634394"/>
    </source>
</evidence>
<evidence type="ECO:0000256" key="4">
    <source>
        <dbReference type="ARBA" id="ARBA00022989"/>
    </source>
</evidence>
<dbReference type="PRINTS" id="PR01333">
    <property type="entry name" value="2POREKCHANEL"/>
</dbReference>
<feature type="transmembrane region" description="Helical" evidence="10">
    <location>
        <begin position="145"/>
        <end position="166"/>
    </location>
</feature>
<keyword evidence="2 8" id="KW-0813">Transport</keyword>
<keyword evidence="5 8" id="KW-0406">Ion transport</keyword>
<dbReference type="GO" id="GO:0034220">
    <property type="term" value="P:monoatomic ion transmembrane transport"/>
    <property type="evidence" value="ECO:0007669"/>
    <property type="project" value="UniProtKB-KW"/>
</dbReference>
<evidence type="ECO:0000256" key="10">
    <source>
        <dbReference type="SAM" id="Phobius"/>
    </source>
</evidence>
<dbReference type="SUPFAM" id="SSF81324">
    <property type="entry name" value="Voltage-gated potassium channels"/>
    <property type="match status" value="2"/>
</dbReference>
<feature type="region of interest" description="Disordered" evidence="9">
    <location>
        <begin position="327"/>
        <end position="352"/>
    </location>
</feature>
<feature type="transmembrane region" description="Helical" evidence="10">
    <location>
        <begin position="178"/>
        <end position="200"/>
    </location>
</feature>
<dbReference type="EMBL" id="JBJQND010000009">
    <property type="protein sequence ID" value="KAL3866048.1"/>
    <property type="molecule type" value="Genomic_DNA"/>
</dbReference>
<evidence type="ECO:0000256" key="3">
    <source>
        <dbReference type="ARBA" id="ARBA00022692"/>
    </source>
</evidence>
<keyword evidence="6 10" id="KW-0472">Membrane</keyword>
<sequence>MMVSPETFDSAPQKDESRNLCLNLKELWVKCISLLKKLLALFFSYFGPLIMVILCLAAGASIFEFLEKDNEVQECFDTCKDYSKMESMTLDSLKTVIYSSSPESDGSTPQLVGILETFRDNVLEIKYDGRDCATYGKPGGPQYKWSWIGSLLFTVTIVTSIGYGHIAPKTVWGRIVCIAYAMVGIPLTMIFLAGIGGTLATTCKFMYTQLIRCGCCNRKTKKPNKTYMKHIISNRVVPESPSQTVLVPNIQDVKPTESLRYRIRAIKQDTIDETPIIRTSPTSIYNREPSNTDTASALDESKQAQIKDPLRPKYIKLDIQEDAQKITKKVQPQPSLTVDDDESDGEENVIEEEPSQGVPLTVAVIIMTSYNLLGAFIFGIWRNWDLAQANYFCFISLSTIGFGDLVPGTDFTLPTAHTELIFGSIYIIFGLALISMCFALMQEEFVEKMKWIGRRFGVVQNEEM</sequence>
<dbReference type="PANTHER" id="PTHR11003:SF334">
    <property type="entry name" value="FI03418P"/>
    <property type="match status" value="1"/>
</dbReference>
<evidence type="ECO:0000256" key="7">
    <source>
        <dbReference type="ARBA" id="ARBA00023303"/>
    </source>
</evidence>